<evidence type="ECO:0000256" key="1">
    <source>
        <dbReference type="SAM" id="Coils"/>
    </source>
</evidence>
<evidence type="ECO:0000313" key="4">
    <source>
        <dbReference type="Proteomes" id="UP000008983"/>
    </source>
</evidence>
<reference evidence="3 4" key="1">
    <citation type="submission" date="2011-07" db="EMBL/GenBank/DDBJ databases">
        <authorList>
            <person name="Coyne R."/>
            <person name="Brami D."/>
            <person name="Johnson J."/>
            <person name="Hostetler J."/>
            <person name="Hannick L."/>
            <person name="Clark T."/>
            <person name="Cassidy-Hanley D."/>
            <person name="Inman J."/>
        </authorList>
    </citation>
    <scope>NUCLEOTIDE SEQUENCE [LARGE SCALE GENOMIC DNA]</scope>
    <source>
        <strain evidence="3 4">G5</strain>
    </source>
</reference>
<keyword evidence="1" id="KW-0175">Coiled coil</keyword>
<keyword evidence="4" id="KW-1185">Reference proteome</keyword>
<protein>
    <submittedName>
        <fullName evidence="3">Uncharacterized protein</fullName>
    </submittedName>
</protein>
<feature type="region of interest" description="Disordered" evidence="2">
    <location>
        <begin position="54"/>
        <end position="75"/>
    </location>
</feature>
<evidence type="ECO:0000313" key="3">
    <source>
        <dbReference type="EMBL" id="EGR29505.1"/>
    </source>
</evidence>
<dbReference type="InParanoid" id="G0QZ54"/>
<dbReference type="EMBL" id="GL984138">
    <property type="protein sequence ID" value="EGR29505.1"/>
    <property type="molecule type" value="Genomic_DNA"/>
</dbReference>
<organism evidence="3 4">
    <name type="scientific">Ichthyophthirius multifiliis</name>
    <name type="common">White spot disease agent</name>
    <name type="synonym">Ich</name>
    <dbReference type="NCBI Taxonomy" id="5932"/>
    <lineage>
        <taxon>Eukaryota</taxon>
        <taxon>Sar</taxon>
        <taxon>Alveolata</taxon>
        <taxon>Ciliophora</taxon>
        <taxon>Intramacronucleata</taxon>
        <taxon>Oligohymenophorea</taxon>
        <taxon>Hymenostomatida</taxon>
        <taxon>Ophryoglenina</taxon>
        <taxon>Ichthyophthirius</taxon>
    </lineage>
</organism>
<dbReference type="OMA" id="PEIMIDF"/>
<sequence>MDINKKQSIKKFSQISYQSQINCKYLIYILKKNQKNKKETTDKSKIGQKQLINSIQQTPNNNNTSTQNSVQKESIQKSKQSKYIQIYILNKNKIKGVSRNLNTGYNKLNYSPSKNTPKDFNQLSASSKQKSSRQFLNKRLQKKQDNNSEITDSSQSMNNFNQEDLTTQSINIELQDKLIQTINRLDIELKQIKNQPLKNDSKELEQYHRLTQQYLKQIQYLQASKNNLVNQYNLEVIFLQQQITEMQTRLQKQRENIYFLEQENSNLFQQIQEGHFLVKDEQNQSYLDTKLDYFNQQLKLLQEQIKLLTVENKELQLTNENYKQIVEEMQIQSRNLLQENDNLKEAISESQQKISEENESIKRTKKHDEKIEILQEQMRQYELENQDLQNLNNLHKKTIRDLEQLNYQIQQKNEQYQNQLQFSEQNRLEKQRILIFQQQIEITCKRI</sequence>
<dbReference type="GeneID" id="14905608"/>
<proteinExistence type="predicted"/>
<dbReference type="RefSeq" id="XP_004030741.1">
    <property type="nucleotide sequence ID" value="XM_004030693.1"/>
</dbReference>
<evidence type="ECO:0000256" key="2">
    <source>
        <dbReference type="SAM" id="MobiDB-lite"/>
    </source>
</evidence>
<accession>G0QZ54</accession>
<dbReference type="AlphaFoldDB" id="G0QZ54"/>
<gene>
    <name evidence="3" type="ORF">IMG5_154510</name>
</gene>
<feature type="compositionally biased region" description="Polar residues" evidence="2">
    <location>
        <begin position="147"/>
        <end position="160"/>
    </location>
</feature>
<feature type="region of interest" description="Disordered" evidence="2">
    <location>
        <begin position="108"/>
        <end position="160"/>
    </location>
</feature>
<name>G0QZ54_ICHMU</name>
<feature type="coiled-coil region" evidence="1">
    <location>
        <begin position="229"/>
        <end position="433"/>
    </location>
</feature>
<dbReference type="Proteomes" id="UP000008983">
    <property type="component" value="Unassembled WGS sequence"/>
</dbReference>
<feature type="compositionally biased region" description="Polar residues" evidence="2">
    <location>
        <begin position="108"/>
        <end position="135"/>
    </location>
</feature>